<protein>
    <submittedName>
        <fullName evidence="1">Glycosyltransferase family protein</fullName>
    </submittedName>
</protein>
<name>A0A8J6HZ38_9FIRM</name>
<evidence type="ECO:0000313" key="2">
    <source>
        <dbReference type="Proteomes" id="UP000657177"/>
    </source>
</evidence>
<proteinExistence type="predicted"/>
<reference evidence="1" key="1">
    <citation type="submission" date="2020-06" db="EMBL/GenBank/DDBJ databases">
        <title>Novel chitinolytic bacterium.</title>
        <authorList>
            <person name="Ungkulpasvich U."/>
            <person name="Kosugi A."/>
            <person name="Uke A."/>
        </authorList>
    </citation>
    <scope>NUCLEOTIDE SEQUENCE</scope>
    <source>
        <strain evidence="1">UUS1-1</strain>
    </source>
</reference>
<comment type="caution">
    <text evidence="1">The sequence shown here is derived from an EMBL/GenBank/DDBJ whole genome shotgun (WGS) entry which is preliminary data.</text>
</comment>
<evidence type="ECO:0000313" key="1">
    <source>
        <dbReference type="EMBL" id="MBA2132313.1"/>
    </source>
</evidence>
<dbReference type="EMBL" id="JAAKDE010000003">
    <property type="protein sequence ID" value="MBA2132313.1"/>
    <property type="molecule type" value="Genomic_DNA"/>
</dbReference>
<gene>
    <name evidence="1" type="ORF">G5B42_01950</name>
</gene>
<dbReference type="SUPFAM" id="SSF53448">
    <property type="entry name" value="Nucleotide-diphospho-sugar transferases"/>
    <property type="match status" value="1"/>
</dbReference>
<dbReference type="Proteomes" id="UP000657177">
    <property type="component" value="Unassembled WGS sequence"/>
</dbReference>
<dbReference type="Pfam" id="PF02348">
    <property type="entry name" value="CTP_transf_3"/>
    <property type="match status" value="1"/>
</dbReference>
<dbReference type="RefSeq" id="WP_181338766.1">
    <property type="nucleotide sequence ID" value="NZ_JAAKDE010000003.1"/>
</dbReference>
<sequence length="245" mass="28328">MSTAIIVQARMGSTRLPGKIMKKVLGKPLLEYQLERLLRVKQADQVIIATTDNGEEQPIVDLCQRLGVPYFRGPEHDVLARYYSAASQFGADVVVRITSDCPLIDPAVVDKVIGFYLAHQAEYDYVSNTFSNRTYPRGMDTEVFSYQALKEAYEEATDEAEREHVTIFIKRHPERYRIKTLPYEKDYSHYRWTVDTPEDFALIEKIITALYPVNPHFTLEDCLKLIEENPEWTKINAHIKQKPVK</sequence>
<accession>A0A8J6HZ38</accession>
<dbReference type="CDD" id="cd02518">
    <property type="entry name" value="GT2_SpsF"/>
    <property type="match status" value="1"/>
</dbReference>
<dbReference type="GO" id="GO:0005829">
    <property type="term" value="C:cytosol"/>
    <property type="evidence" value="ECO:0007669"/>
    <property type="project" value="TreeGrafter"/>
</dbReference>
<dbReference type="PANTHER" id="PTHR42866:SF1">
    <property type="entry name" value="SPORE COAT POLYSACCHARIDE BIOSYNTHESIS PROTEIN SPSF"/>
    <property type="match status" value="1"/>
</dbReference>
<dbReference type="AlphaFoldDB" id="A0A8J6HZ38"/>
<dbReference type="InterPro" id="IPR029044">
    <property type="entry name" value="Nucleotide-diphossugar_trans"/>
</dbReference>
<dbReference type="Gene3D" id="3.90.550.10">
    <property type="entry name" value="Spore Coat Polysaccharide Biosynthesis Protein SpsA, Chain A"/>
    <property type="match status" value="1"/>
</dbReference>
<organism evidence="1 2">
    <name type="scientific">Capillibacterium thermochitinicola</name>
    <dbReference type="NCBI Taxonomy" id="2699427"/>
    <lineage>
        <taxon>Bacteria</taxon>
        <taxon>Bacillati</taxon>
        <taxon>Bacillota</taxon>
        <taxon>Capillibacterium</taxon>
    </lineage>
</organism>
<dbReference type="InterPro" id="IPR003329">
    <property type="entry name" value="Cytidylyl_trans"/>
</dbReference>
<keyword evidence="2" id="KW-1185">Reference proteome</keyword>
<dbReference type="PANTHER" id="PTHR42866">
    <property type="entry name" value="3-DEOXY-MANNO-OCTULOSONATE CYTIDYLYLTRANSFERASE"/>
    <property type="match status" value="1"/>
</dbReference>